<dbReference type="Pfam" id="PF12838">
    <property type="entry name" value="Fer4_7"/>
    <property type="match status" value="2"/>
</dbReference>
<feature type="domain" description="4Fe-4S ferredoxin-type" evidence="7">
    <location>
        <begin position="152"/>
        <end position="181"/>
    </location>
</feature>
<evidence type="ECO:0000256" key="1">
    <source>
        <dbReference type="ARBA" id="ARBA00022485"/>
    </source>
</evidence>
<comment type="subunit">
    <text evidence="6">Interacts with the cytoplasmic NapA precursor.</text>
</comment>
<dbReference type="PROSITE" id="PS51379">
    <property type="entry name" value="4FE4S_FER_2"/>
    <property type="match status" value="2"/>
</dbReference>
<dbReference type="InterPro" id="IPR017896">
    <property type="entry name" value="4Fe4S_Fe-S-bd"/>
</dbReference>
<evidence type="ECO:0000313" key="9">
    <source>
        <dbReference type="Proteomes" id="UP000254649"/>
    </source>
</evidence>
<dbReference type="InterPro" id="IPR017900">
    <property type="entry name" value="4Fe4S_Fe_S_CS"/>
</dbReference>
<keyword evidence="6" id="KW-0963">Cytoplasm</keyword>
<dbReference type="GO" id="GO:0005737">
    <property type="term" value="C:cytoplasm"/>
    <property type="evidence" value="ECO:0007669"/>
    <property type="project" value="UniProtKB-SubCell"/>
</dbReference>
<dbReference type="InterPro" id="IPR004496">
    <property type="entry name" value="NapF"/>
</dbReference>
<dbReference type="CDD" id="cd10564">
    <property type="entry name" value="NapF_like"/>
    <property type="match status" value="1"/>
</dbReference>
<feature type="binding site" evidence="6">
    <location>
        <position position="51"/>
    </location>
    <ligand>
        <name>[4Fe-4S] cluster</name>
        <dbReference type="ChEBI" id="CHEBI:49883"/>
        <label>1</label>
    </ligand>
</feature>
<accession>A0A380TMU2</accession>
<evidence type="ECO:0000256" key="3">
    <source>
        <dbReference type="ARBA" id="ARBA00022737"/>
    </source>
</evidence>
<dbReference type="EMBL" id="UFRQ01000003">
    <property type="protein sequence ID" value="SUT88138.1"/>
    <property type="molecule type" value="Genomic_DNA"/>
</dbReference>
<dbReference type="GO" id="GO:0051539">
    <property type="term" value="F:4 iron, 4 sulfur cluster binding"/>
    <property type="evidence" value="ECO:0007669"/>
    <property type="project" value="UniProtKB-UniRule"/>
</dbReference>
<keyword evidence="1 6" id="KW-0004">4Fe-4S</keyword>
<feature type="binding site" evidence="6">
    <location>
        <position position="90"/>
    </location>
    <ligand>
        <name>[4Fe-4S] cluster</name>
        <dbReference type="ChEBI" id="CHEBI:49883"/>
        <label>2</label>
    </ligand>
</feature>
<keyword evidence="4 6" id="KW-0408">Iron</keyword>
<evidence type="ECO:0000259" key="7">
    <source>
        <dbReference type="PROSITE" id="PS51379"/>
    </source>
</evidence>
<dbReference type="Proteomes" id="UP000254649">
    <property type="component" value="Unassembled WGS sequence"/>
</dbReference>
<feature type="binding site" evidence="6">
    <location>
        <position position="161"/>
    </location>
    <ligand>
        <name>[4Fe-4S] cluster</name>
        <dbReference type="ChEBI" id="CHEBI:49883"/>
        <label>3</label>
    </ligand>
</feature>
<name>A0A380TMU2_9PAST</name>
<organism evidence="8 9">
    <name type="scientific">[Actinobacillus] rossii</name>
    <dbReference type="NCBI Taxonomy" id="123820"/>
    <lineage>
        <taxon>Bacteria</taxon>
        <taxon>Pseudomonadati</taxon>
        <taxon>Pseudomonadota</taxon>
        <taxon>Gammaproteobacteria</taxon>
        <taxon>Pasteurellales</taxon>
        <taxon>Pasteurellaceae</taxon>
    </lineage>
</organism>
<evidence type="ECO:0000313" key="8">
    <source>
        <dbReference type="EMBL" id="SUT88138.1"/>
    </source>
</evidence>
<keyword evidence="3 6" id="KW-0677">Repeat</keyword>
<dbReference type="PROSITE" id="PS00198">
    <property type="entry name" value="4FE4S_FER_1"/>
    <property type="match status" value="2"/>
</dbReference>
<feature type="binding site" evidence="6">
    <location>
        <position position="80"/>
    </location>
    <ligand>
        <name>[4Fe-4S] cluster</name>
        <dbReference type="ChEBI" id="CHEBI:49883"/>
        <label>2</label>
    </ligand>
</feature>
<feature type="binding site" evidence="6">
    <location>
        <position position="171"/>
    </location>
    <ligand>
        <name>[4Fe-4S] cluster</name>
        <dbReference type="ChEBI" id="CHEBI:49883"/>
        <label>3</label>
    </ligand>
</feature>
<comment type="subcellular location">
    <subcellularLocation>
        <location evidence="6">Cytoplasm</location>
    </subcellularLocation>
</comment>
<feature type="binding site" evidence="6">
    <location>
        <position position="86"/>
    </location>
    <ligand>
        <name>[4Fe-4S] cluster</name>
        <dbReference type="ChEBI" id="CHEBI:49883"/>
        <label>2</label>
    </ligand>
</feature>
<proteinExistence type="inferred from homology"/>
<comment type="similarity">
    <text evidence="6">Belongs to the NapF family.</text>
</comment>
<feature type="binding site" evidence="6">
    <location>
        <position position="48"/>
    </location>
    <ligand>
        <name>[4Fe-4S] cluster</name>
        <dbReference type="ChEBI" id="CHEBI:49883"/>
        <label>1</label>
    </ligand>
</feature>
<reference evidence="8 9" key="1">
    <citation type="submission" date="2018-06" db="EMBL/GenBank/DDBJ databases">
        <authorList>
            <consortium name="Pathogen Informatics"/>
            <person name="Doyle S."/>
        </authorList>
    </citation>
    <scope>NUCLEOTIDE SEQUENCE [LARGE SCALE GENOMIC DNA]</scope>
    <source>
        <strain evidence="8 9">NCTC10801</strain>
    </source>
</reference>
<dbReference type="GO" id="GO:0046872">
    <property type="term" value="F:metal ion binding"/>
    <property type="evidence" value="ECO:0007669"/>
    <property type="project" value="UniProtKB-KW"/>
</dbReference>
<keyword evidence="5 6" id="KW-0411">Iron-sulfur</keyword>
<dbReference type="AlphaFoldDB" id="A0A380TMU2"/>
<dbReference type="Gene3D" id="3.30.70.20">
    <property type="match status" value="2"/>
</dbReference>
<dbReference type="HAMAP" id="MF_02201">
    <property type="entry name" value="NapF"/>
    <property type="match status" value="1"/>
</dbReference>
<evidence type="ECO:0000256" key="4">
    <source>
        <dbReference type="ARBA" id="ARBA00023004"/>
    </source>
</evidence>
<evidence type="ECO:0000256" key="5">
    <source>
        <dbReference type="ARBA" id="ARBA00023014"/>
    </source>
</evidence>
<dbReference type="SUPFAM" id="SSF46548">
    <property type="entry name" value="alpha-helical ferredoxin"/>
    <property type="match status" value="1"/>
</dbReference>
<comment type="function">
    <text evidence="6">Could be involved in the maturation of NapA, the catalytic subunit of the periplasmic nitrate reductase, before its export into the periplasm.</text>
</comment>
<dbReference type="OrthoDB" id="9808559at2"/>
<sequence length="182" mass="20237">MNEKVLPRRQFLRGGFLTSLQSDTVLTQGFLGVRPPWSMDESIFVAGCTRCGDCISVCETQILVKGEGGFPEVKFALGECTFCQKCVEICKQPIFRPHFSQPNLGEQAEQPWTHKVELQANCLAFNSVECRSCEDNCESRAIYFKREIGGLAKPRVNLDSCNGCGACIHVCPINAVKILREI</sequence>
<comment type="cofactor">
    <cofactor evidence="6">
        <name>[4Fe-4S] cluster</name>
        <dbReference type="ChEBI" id="CHEBI:49883"/>
    </cofactor>
</comment>
<keyword evidence="9" id="KW-1185">Reference proteome</keyword>
<feature type="binding site" evidence="6">
    <location>
        <position position="54"/>
    </location>
    <ligand>
        <name>[4Fe-4S] cluster</name>
        <dbReference type="ChEBI" id="CHEBI:49883"/>
        <label>1</label>
    </ligand>
</feature>
<feature type="binding site" evidence="6">
    <location>
        <position position="164"/>
    </location>
    <ligand>
        <name>[4Fe-4S] cluster</name>
        <dbReference type="ChEBI" id="CHEBI:49883"/>
        <label>3</label>
    </ligand>
</feature>
<evidence type="ECO:0000256" key="6">
    <source>
        <dbReference type="HAMAP-Rule" id="MF_02201"/>
    </source>
</evidence>
<feature type="binding site" evidence="6">
    <location>
        <position position="83"/>
    </location>
    <ligand>
        <name>[4Fe-4S] cluster</name>
        <dbReference type="ChEBI" id="CHEBI:49883"/>
        <label>2</label>
    </ligand>
</feature>
<keyword evidence="2 6" id="KW-0479">Metal-binding</keyword>
<feature type="binding site" evidence="6">
    <location>
        <position position="167"/>
    </location>
    <ligand>
        <name>[4Fe-4S] cluster</name>
        <dbReference type="ChEBI" id="CHEBI:49883"/>
        <label>3</label>
    </ligand>
</feature>
<evidence type="ECO:0000256" key="2">
    <source>
        <dbReference type="ARBA" id="ARBA00022723"/>
    </source>
</evidence>
<protein>
    <recommendedName>
        <fullName evidence="6">Ferredoxin-type protein NapF</fullName>
    </recommendedName>
</protein>
<feature type="domain" description="4Fe-4S ferredoxin-type" evidence="7">
    <location>
        <begin position="39"/>
        <end position="68"/>
    </location>
</feature>
<feature type="binding site" evidence="6">
    <location>
        <position position="58"/>
    </location>
    <ligand>
        <name>[4Fe-4S] cluster</name>
        <dbReference type="ChEBI" id="CHEBI:49883"/>
        <label>1</label>
    </ligand>
</feature>
<gene>
    <name evidence="6" type="primary">napF</name>
    <name evidence="8" type="ORF">NCTC10801_00369</name>
</gene>
<dbReference type="NCBIfam" id="TIGR00402">
    <property type="entry name" value="napF"/>
    <property type="match status" value="1"/>
</dbReference>